<evidence type="ECO:0000313" key="1">
    <source>
        <dbReference type="EMBL" id="KAK7042949.1"/>
    </source>
</evidence>
<gene>
    <name evidence="1" type="ORF">VNI00_008686</name>
</gene>
<comment type="caution">
    <text evidence="1">The sequence shown here is derived from an EMBL/GenBank/DDBJ whole genome shotgun (WGS) entry which is preliminary data.</text>
</comment>
<evidence type="ECO:0000313" key="2">
    <source>
        <dbReference type="Proteomes" id="UP001383192"/>
    </source>
</evidence>
<dbReference type="AlphaFoldDB" id="A0AAW0CWN0"/>
<accession>A0AAW0CWN0</accession>
<protein>
    <submittedName>
        <fullName evidence="1">Uncharacterized protein</fullName>
    </submittedName>
</protein>
<proteinExistence type="predicted"/>
<organism evidence="1 2">
    <name type="scientific">Paramarasmius palmivorus</name>
    <dbReference type="NCBI Taxonomy" id="297713"/>
    <lineage>
        <taxon>Eukaryota</taxon>
        <taxon>Fungi</taxon>
        <taxon>Dikarya</taxon>
        <taxon>Basidiomycota</taxon>
        <taxon>Agaricomycotina</taxon>
        <taxon>Agaricomycetes</taxon>
        <taxon>Agaricomycetidae</taxon>
        <taxon>Agaricales</taxon>
        <taxon>Marasmiineae</taxon>
        <taxon>Marasmiaceae</taxon>
        <taxon>Paramarasmius</taxon>
    </lineage>
</organism>
<sequence length="77" mass="8975">MSFEIFRILKLSNENGDAIQCKIEKFLFKPCFTSLVEETEEVRAAVPQIEWEPFKEACLPRVDEEYLDARCSRSTAQ</sequence>
<reference evidence="1 2" key="1">
    <citation type="submission" date="2024-01" db="EMBL/GenBank/DDBJ databases">
        <title>A draft genome for a cacao thread blight-causing isolate of Paramarasmius palmivorus.</title>
        <authorList>
            <person name="Baruah I.K."/>
            <person name="Bukari Y."/>
            <person name="Amoako-Attah I."/>
            <person name="Meinhardt L.W."/>
            <person name="Bailey B.A."/>
            <person name="Cohen S.P."/>
        </authorList>
    </citation>
    <scope>NUCLEOTIDE SEQUENCE [LARGE SCALE GENOMIC DNA]</scope>
    <source>
        <strain evidence="1 2">GH-12</strain>
    </source>
</reference>
<dbReference type="EMBL" id="JAYKXP010000030">
    <property type="protein sequence ID" value="KAK7042949.1"/>
    <property type="molecule type" value="Genomic_DNA"/>
</dbReference>
<dbReference type="Proteomes" id="UP001383192">
    <property type="component" value="Unassembled WGS sequence"/>
</dbReference>
<name>A0AAW0CWN0_9AGAR</name>
<keyword evidence="2" id="KW-1185">Reference proteome</keyword>